<dbReference type="SUPFAM" id="SSF54593">
    <property type="entry name" value="Glyoxalase/Bleomycin resistance protein/Dihydroxybiphenyl dioxygenase"/>
    <property type="match status" value="1"/>
</dbReference>
<organism evidence="3 4">
    <name type="scientific">Sorangium cellulosum</name>
    <name type="common">Polyangium cellulosum</name>
    <dbReference type="NCBI Taxonomy" id="56"/>
    <lineage>
        <taxon>Bacteria</taxon>
        <taxon>Pseudomonadati</taxon>
        <taxon>Myxococcota</taxon>
        <taxon>Polyangia</taxon>
        <taxon>Polyangiales</taxon>
        <taxon>Polyangiaceae</taxon>
        <taxon>Sorangium</taxon>
    </lineage>
</organism>
<dbReference type="Pfam" id="PF00903">
    <property type="entry name" value="Glyoxalase"/>
    <property type="match status" value="1"/>
</dbReference>
<dbReference type="GO" id="GO:0046491">
    <property type="term" value="P:L-methylmalonyl-CoA metabolic process"/>
    <property type="evidence" value="ECO:0007669"/>
    <property type="project" value="TreeGrafter"/>
</dbReference>
<evidence type="ECO:0000256" key="1">
    <source>
        <dbReference type="ARBA" id="ARBA00022723"/>
    </source>
</evidence>
<dbReference type="InterPro" id="IPR004360">
    <property type="entry name" value="Glyas_Fos-R_dOase_dom"/>
</dbReference>
<feature type="domain" description="VOC" evidence="2">
    <location>
        <begin position="4"/>
        <end position="127"/>
    </location>
</feature>
<gene>
    <name evidence="3" type="ORF">BE04_31195</name>
</gene>
<evidence type="ECO:0000313" key="4">
    <source>
        <dbReference type="Proteomes" id="UP000075604"/>
    </source>
</evidence>
<proteinExistence type="predicted"/>
<dbReference type="EMBL" id="JELX01001881">
    <property type="protein sequence ID" value="KYF57326.1"/>
    <property type="molecule type" value="Genomic_DNA"/>
</dbReference>
<dbReference type="InterPro" id="IPR051785">
    <property type="entry name" value="MMCE/EMCE_epimerase"/>
</dbReference>
<dbReference type="PROSITE" id="PS51819">
    <property type="entry name" value="VOC"/>
    <property type="match status" value="1"/>
</dbReference>
<dbReference type="GO" id="GO:0004493">
    <property type="term" value="F:methylmalonyl-CoA epimerase activity"/>
    <property type="evidence" value="ECO:0007669"/>
    <property type="project" value="TreeGrafter"/>
</dbReference>
<accession>A0A150PP50</accession>
<protein>
    <recommendedName>
        <fullName evidence="2">VOC domain-containing protein</fullName>
    </recommendedName>
</protein>
<evidence type="ECO:0000259" key="2">
    <source>
        <dbReference type="PROSITE" id="PS51819"/>
    </source>
</evidence>
<comment type="caution">
    <text evidence="3">The sequence shown here is derived from an EMBL/GenBank/DDBJ whole genome shotgun (WGS) entry which is preliminary data.</text>
</comment>
<dbReference type="PANTHER" id="PTHR43048">
    <property type="entry name" value="METHYLMALONYL-COA EPIMERASE"/>
    <property type="match status" value="1"/>
</dbReference>
<dbReference type="Proteomes" id="UP000075604">
    <property type="component" value="Unassembled WGS sequence"/>
</dbReference>
<evidence type="ECO:0000313" key="3">
    <source>
        <dbReference type="EMBL" id="KYF57326.1"/>
    </source>
</evidence>
<dbReference type="PANTHER" id="PTHR43048:SF4">
    <property type="entry name" value="RING-CLEAVING DIOXYGENASE-RELATED"/>
    <property type="match status" value="1"/>
</dbReference>
<reference evidence="3 4" key="1">
    <citation type="submission" date="2014-02" db="EMBL/GenBank/DDBJ databases">
        <title>The small core and large imbalanced accessory genome model reveals a collaborative survival strategy of Sorangium cellulosum strains in nature.</title>
        <authorList>
            <person name="Han K."/>
            <person name="Peng R."/>
            <person name="Blom J."/>
            <person name="Li Y.-Z."/>
        </authorList>
    </citation>
    <scope>NUCLEOTIDE SEQUENCE [LARGE SCALE GENOMIC DNA]</scope>
    <source>
        <strain evidence="3 4">So0157-18</strain>
    </source>
</reference>
<dbReference type="GO" id="GO:0046872">
    <property type="term" value="F:metal ion binding"/>
    <property type="evidence" value="ECO:0007669"/>
    <property type="project" value="UniProtKB-KW"/>
</dbReference>
<sequence length="127" mass="13621">MTVKRMFPMLSTESLDRAIGFYGTLLGGVETFRFPDAGPAAFVALRLGESEIGLGALGDGPALHGQPQRPASGHRIELCVYVDDVDATVERLRAAGVPVVLEPVDQPWGERIAYVADPDGNLVMLTR</sequence>
<dbReference type="AlphaFoldDB" id="A0A150PP50"/>
<name>A0A150PP50_SORCE</name>
<dbReference type="Gene3D" id="3.10.180.10">
    <property type="entry name" value="2,3-Dihydroxybiphenyl 1,2-Dioxygenase, domain 1"/>
    <property type="match status" value="1"/>
</dbReference>
<keyword evidence="1" id="KW-0479">Metal-binding</keyword>
<dbReference type="InterPro" id="IPR037523">
    <property type="entry name" value="VOC_core"/>
</dbReference>
<dbReference type="InterPro" id="IPR029068">
    <property type="entry name" value="Glyas_Bleomycin-R_OHBP_Dase"/>
</dbReference>